<keyword evidence="3" id="KW-1185">Reference proteome</keyword>
<evidence type="ECO:0000313" key="2">
    <source>
        <dbReference type="EnsemblMetazoa" id="AMEC001559-PA"/>
    </source>
</evidence>
<protein>
    <submittedName>
        <fullName evidence="2">Uncharacterized protein</fullName>
    </submittedName>
</protein>
<evidence type="ECO:0000313" key="3">
    <source>
        <dbReference type="Proteomes" id="UP000075902"/>
    </source>
</evidence>
<evidence type="ECO:0000256" key="1">
    <source>
        <dbReference type="SAM" id="MobiDB-lite"/>
    </source>
</evidence>
<name>A0A182TFT5_9DIPT</name>
<dbReference type="EnsemblMetazoa" id="AMEC001559-RA">
    <property type="protein sequence ID" value="AMEC001559-PA"/>
    <property type="gene ID" value="AMEC001559"/>
</dbReference>
<reference evidence="2" key="2">
    <citation type="submission" date="2020-05" db="UniProtKB">
        <authorList>
            <consortium name="EnsemblMetazoa"/>
        </authorList>
    </citation>
    <scope>IDENTIFICATION</scope>
    <source>
        <strain evidence="2">CM1001059</strain>
    </source>
</reference>
<reference evidence="3" key="1">
    <citation type="submission" date="2014-01" db="EMBL/GenBank/DDBJ databases">
        <title>The Genome Sequence of Anopheles melas CM1001059_A (V2).</title>
        <authorList>
            <consortium name="The Broad Institute Genomics Platform"/>
            <person name="Neafsey D.E."/>
            <person name="Besansky N."/>
            <person name="Howell P."/>
            <person name="Walton C."/>
            <person name="Young S.K."/>
            <person name="Zeng Q."/>
            <person name="Gargeya S."/>
            <person name="Fitzgerald M."/>
            <person name="Haas B."/>
            <person name="Abouelleil A."/>
            <person name="Allen A.W."/>
            <person name="Alvarado L."/>
            <person name="Arachchi H.M."/>
            <person name="Berlin A.M."/>
            <person name="Chapman S.B."/>
            <person name="Gainer-Dewar J."/>
            <person name="Goldberg J."/>
            <person name="Griggs A."/>
            <person name="Gujja S."/>
            <person name="Hansen M."/>
            <person name="Howarth C."/>
            <person name="Imamovic A."/>
            <person name="Ireland A."/>
            <person name="Larimer J."/>
            <person name="McCowan C."/>
            <person name="Murphy C."/>
            <person name="Pearson M."/>
            <person name="Poon T.W."/>
            <person name="Priest M."/>
            <person name="Roberts A."/>
            <person name="Saif S."/>
            <person name="Shea T."/>
            <person name="Sisk P."/>
            <person name="Sykes S."/>
            <person name="Wortman J."/>
            <person name="Nusbaum C."/>
            <person name="Birren B."/>
        </authorList>
    </citation>
    <scope>NUCLEOTIDE SEQUENCE [LARGE SCALE GENOMIC DNA]</scope>
    <source>
        <strain evidence="3">CM1001059</strain>
    </source>
</reference>
<sequence>MDSHESVDALPLVSDEGFEHMEVSENLLSSMSDSEKEGAMGYSSGADTDTDEVPLQDRPFGEASFEDGLRLWALQTGQTHRALALLLAHIRQHQPHCKLPRDPRTLMHTPVSK</sequence>
<proteinExistence type="predicted"/>
<organism evidence="2 3">
    <name type="scientific">Anopheles melas</name>
    <dbReference type="NCBI Taxonomy" id="34690"/>
    <lineage>
        <taxon>Eukaryota</taxon>
        <taxon>Metazoa</taxon>
        <taxon>Ecdysozoa</taxon>
        <taxon>Arthropoda</taxon>
        <taxon>Hexapoda</taxon>
        <taxon>Insecta</taxon>
        <taxon>Pterygota</taxon>
        <taxon>Neoptera</taxon>
        <taxon>Endopterygota</taxon>
        <taxon>Diptera</taxon>
        <taxon>Nematocera</taxon>
        <taxon>Culicoidea</taxon>
        <taxon>Culicidae</taxon>
        <taxon>Anophelinae</taxon>
        <taxon>Anopheles</taxon>
    </lineage>
</organism>
<dbReference type="VEuPathDB" id="VectorBase:AMEC001559"/>
<dbReference type="Proteomes" id="UP000075902">
    <property type="component" value="Unassembled WGS sequence"/>
</dbReference>
<accession>A0A182TFT5</accession>
<dbReference type="AlphaFoldDB" id="A0A182TFT5"/>
<feature type="region of interest" description="Disordered" evidence="1">
    <location>
        <begin position="31"/>
        <end position="60"/>
    </location>
</feature>